<name>A0A381T211_9ZZZZ</name>
<dbReference type="SUPFAM" id="SSF56935">
    <property type="entry name" value="Porins"/>
    <property type="match status" value="1"/>
</dbReference>
<organism evidence="1">
    <name type="scientific">marine metagenome</name>
    <dbReference type="NCBI Taxonomy" id="408172"/>
    <lineage>
        <taxon>unclassified sequences</taxon>
        <taxon>metagenomes</taxon>
        <taxon>ecological metagenomes</taxon>
    </lineage>
</organism>
<evidence type="ECO:0008006" key="2">
    <source>
        <dbReference type="Google" id="ProtNLM"/>
    </source>
</evidence>
<evidence type="ECO:0000313" key="1">
    <source>
        <dbReference type="EMBL" id="SVA09591.1"/>
    </source>
</evidence>
<dbReference type="AlphaFoldDB" id="A0A381T211"/>
<proteinExistence type="predicted"/>
<dbReference type="Gene3D" id="2.40.160.60">
    <property type="entry name" value="Outer membrane protein transport protein (OMPP1/FadL/TodX)"/>
    <property type="match status" value="1"/>
</dbReference>
<dbReference type="EMBL" id="UINC01003830">
    <property type="protein sequence ID" value="SVA09591.1"/>
    <property type="molecule type" value="Genomic_DNA"/>
</dbReference>
<reference evidence="1" key="1">
    <citation type="submission" date="2018-05" db="EMBL/GenBank/DDBJ databases">
        <authorList>
            <person name="Lanie J.A."/>
            <person name="Ng W.-L."/>
            <person name="Kazmierczak K.M."/>
            <person name="Andrzejewski T.M."/>
            <person name="Davidsen T.M."/>
            <person name="Wayne K.J."/>
            <person name="Tettelin H."/>
            <person name="Glass J.I."/>
            <person name="Rusch D."/>
            <person name="Podicherti R."/>
            <person name="Tsui H.-C.T."/>
            <person name="Winkler M.E."/>
        </authorList>
    </citation>
    <scope>NUCLEOTIDE SEQUENCE</scope>
</reference>
<sequence length="331" mass="37235">MKLFCIIFILNIIFADYGGGYAGSGFRYGSNAREFSLAGALVADKTPGFYAFSNPALLQYAKSSQIGLSLQSMSLDRSIQTFSFVKNIPPSAGVGIALLRYGTDNIIGRDYMNRETDQFSIYETEGIMSFGVAMGRKIAGGINIKIFFPNIASEIMDKYGGHQKGNSISWDFGFIYKFNRKLIFGGKFEDLNNIYSWEILEPCASDNEQRIFQEKPPNISKIGLAYSGYKNISIYFQEDIVKIPDKYINYRTRLGIEYRLSNNVKLRLGCKQERGTRTSDDKIDGFNLKSSFGIGAPLKVWQRQYIQLDYALDLGSVGEGLSHLFSFSLKF</sequence>
<protein>
    <recommendedName>
        <fullName evidence="2">PorV/PorQ family protein</fullName>
    </recommendedName>
</protein>
<accession>A0A381T211</accession>
<gene>
    <name evidence="1" type="ORF">METZ01_LOCUS62445</name>
</gene>